<dbReference type="EMBL" id="CP042912">
    <property type="protein sequence ID" value="QEG21490.1"/>
    <property type="molecule type" value="Genomic_DNA"/>
</dbReference>
<organism evidence="1 2">
    <name type="scientific">Mariniblastus fucicola</name>
    <dbReference type="NCBI Taxonomy" id="980251"/>
    <lineage>
        <taxon>Bacteria</taxon>
        <taxon>Pseudomonadati</taxon>
        <taxon>Planctomycetota</taxon>
        <taxon>Planctomycetia</taxon>
        <taxon>Pirellulales</taxon>
        <taxon>Pirellulaceae</taxon>
        <taxon>Mariniblastus</taxon>
    </lineage>
</organism>
<accession>A0A5B9P9C3</accession>
<evidence type="ECO:0000313" key="2">
    <source>
        <dbReference type="Proteomes" id="UP000322214"/>
    </source>
</evidence>
<gene>
    <name evidence="1" type="ORF">MFFC18_13460</name>
</gene>
<dbReference type="KEGG" id="mff:MFFC18_13460"/>
<dbReference type="STRING" id="980251.GCA_001642875_00319"/>
<dbReference type="AlphaFoldDB" id="A0A5B9P9C3"/>
<evidence type="ECO:0000313" key="1">
    <source>
        <dbReference type="EMBL" id="QEG21490.1"/>
    </source>
</evidence>
<sequence>MLALSIVLSLYVFETTRTVATDVSYTVPIKITAHPEIVGQAYYALVASEDLKPAMKVWQTPDEDGVFQVDKANPDGAPPMTALDIQTTTIAVPKFEMRSPLLGRKISTEQPFQHIVIYTKHRYGCSYKFVGEGNWNQGQQIKIDLNSSIERARQMDAAQ</sequence>
<dbReference type="Proteomes" id="UP000322214">
    <property type="component" value="Chromosome"/>
</dbReference>
<protein>
    <submittedName>
        <fullName evidence="1">Uncharacterized protein</fullName>
    </submittedName>
</protein>
<keyword evidence="2" id="KW-1185">Reference proteome</keyword>
<proteinExistence type="predicted"/>
<reference evidence="1 2" key="1">
    <citation type="submission" date="2019-08" db="EMBL/GenBank/DDBJ databases">
        <title>Deep-cultivation of Planctomycetes and their phenomic and genomic characterization uncovers novel biology.</title>
        <authorList>
            <person name="Wiegand S."/>
            <person name="Jogler M."/>
            <person name="Boedeker C."/>
            <person name="Pinto D."/>
            <person name="Vollmers J."/>
            <person name="Rivas-Marin E."/>
            <person name="Kohn T."/>
            <person name="Peeters S.H."/>
            <person name="Heuer A."/>
            <person name="Rast P."/>
            <person name="Oberbeckmann S."/>
            <person name="Bunk B."/>
            <person name="Jeske O."/>
            <person name="Meyerdierks A."/>
            <person name="Storesund J.E."/>
            <person name="Kallscheuer N."/>
            <person name="Luecker S."/>
            <person name="Lage O.M."/>
            <person name="Pohl T."/>
            <person name="Merkel B.J."/>
            <person name="Hornburger P."/>
            <person name="Mueller R.-W."/>
            <person name="Bruemmer F."/>
            <person name="Labrenz M."/>
            <person name="Spormann A.M."/>
            <person name="Op den Camp H."/>
            <person name="Overmann J."/>
            <person name="Amann R."/>
            <person name="Jetten M.S.M."/>
            <person name="Mascher T."/>
            <person name="Medema M.H."/>
            <person name="Devos D.P."/>
            <person name="Kaster A.-K."/>
            <person name="Ovreas L."/>
            <person name="Rohde M."/>
            <person name="Galperin M.Y."/>
            <person name="Jogler C."/>
        </authorList>
    </citation>
    <scope>NUCLEOTIDE SEQUENCE [LARGE SCALE GENOMIC DNA]</scope>
    <source>
        <strain evidence="1 2">FC18</strain>
    </source>
</reference>
<name>A0A5B9P9C3_9BACT</name>